<dbReference type="EMBL" id="CP015136">
    <property type="protein sequence ID" value="AMY08238.1"/>
    <property type="molecule type" value="Genomic_DNA"/>
</dbReference>
<dbReference type="PATRIC" id="fig|1813736.3.peg.1484"/>
<keyword evidence="4" id="KW-1185">Reference proteome</keyword>
<evidence type="ECO:0000259" key="2">
    <source>
        <dbReference type="Pfam" id="PF07593"/>
    </source>
</evidence>
<dbReference type="KEGG" id="abac:LuPra_01431"/>
<sequence length="587" mass="62767">MAMTTSSRRGAAVRSHVDFRARIAAAVAAVLLVTGLRLTAGQGDALPFAFVNVARQAGLDSVTVYGGSERNRYLLETTGSGVALIDIDGDGWLDVFLVNGTTLEGFPPGQEPTAHLYRNRRDGTFEDVTDRAGVRQSGWGQAACVGDYDADGRDDFLVTYWGQNRLFRNRPGGTFDDTTAGAGLVTARRWGAGCAFLDYDRDGHLDLFVANYIDLDLGATPMPESGLCRYKGLPVACGPPGLPGATNALYRNRGDGTFEDVSNKSGIVRGRGTYGLGVTTLDFDDDGWIDLYVANDSKPSTLYRNNRDGTFNDIAIEAGCAFSQDGRAQAGMGLAVGDYDRNGTMDIFRTNFAGDTSTLYANTGRGDCDDRTFAAGIGINTRWLGWGVGFLDLEHDGWPDLFLVNGHVYPEVSALAGEAAYRQRKVVYHNRGKGRFEDVTDRLGPPVTTPAASRGAAFGDLDNDGDIDVVVNNMHALPDLFRLDIRPGAGHWLGIALAGTVSHRNAIGARVTVSSGGRTFVDEVRGGGSYYAQNDLRLHFGLGDATAVTGVSVRWPSGVEEAFVASGIDRLVTLTEGRGTPVRGPTR</sequence>
<dbReference type="STRING" id="1855912.LuPra_01431"/>
<dbReference type="OrthoDB" id="1488578at2"/>
<evidence type="ECO:0000313" key="4">
    <source>
        <dbReference type="Proteomes" id="UP000076079"/>
    </source>
</evidence>
<reference evidence="3 4" key="1">
    <citation type="journal article" date="2016" name="Genome Announc.">
        <title>First Complete Genome Sequence of a Subdivision 6 Acidobacterium Strain.</title>
        <authorList>
            <person name="Huang S."/>
            <person name="Vieira S."/>
            <person name="Bunk B."/>
            <person name="Riedel T."/>
            <person name="Sproer C."/>
            <person name="Overmann J."/>
        </authorList>
    </citation>
    <scope>NUCLEOTIDE SEQUENCE [LARGE SCALE GENOMIC DNA]</scope>
    <source>
        <strain evidence="4">DSM 100886 HEG_-6_39</strain>
    </source>
</reference>
<gene>
    <name evidence="3" type="ORF">LuPra_01431</name>
</gene>
<dbReference type="InterPro" id="IPR013517">
    <property type="entry name" value="FG-GAP"/>
</dbReference>
<dbReference type="Proteomes" id="UP000076079">
    <property type="component" value="Chromosome"/>
</dbReference>
<name>A0A143PJJ6_LUTPR</name>
<dbReference type="PANTHER" id="PTHR16026">
    <property type="entry name" value="CARTILAGE ACIDIC PROTEIN 1"/>
    <property type="match status" value="1"/>
</dbReference>
<dbReference type="PANTHER" id="PTHR16026:SF0">
    <property type="entry name" value="CARTILAGE ACIDIC PROTEIN 1"/>
    <property type="match status" value="1"/>
</dbReference>
<accession>A0A143PJJ6</accession>
<feature type="domain" description="ASPIC/UnbV" evidence="2">
    <location>
        <begin position="506"/>
        <end position="570"/>
    </location>
</feature>
<dbReference type="Pfam" id="PF07593">
    <property type="entry name" value="UnbV_ASPIC"/>
    <property type="match status" value="1"/>
</dbReference>
<evidence type="ECO:0000256" key="1">
    <source>
        <dbReference type="ARBA" id="ARBA00022729"/>
    </source>
</evidence>
<dbReference type="InterPro" id="IPR027039">
    <property type="entry name" value="Crtac1"/>
</dbReference>
<dbReference type="SUPFAM" id="SSF69318">
    <property type="entry name" value="Integrin alpha N-terminal domain"/>
    <property type="match status" value="1"/>
</dbReference>
<protein>
    <submittedName>
        <fullName evidence="3">ASPIC and UnbV</fullName>
    </submittedName>
</protein>
<evidence type="ECO:0000313" key="3">
    <source>
        <dbReference type="EMBL" id="AMY08238.1"/>
    </source>
</evidence>
<organism evidence="3 4">
    <name type="scientific">Luteitalea pratensis</name>
    <dbReference type="NCBI Taxonomy" id="1855912"/>
    <lineage>
        <taxon>Bacteria</taxon>
        <taxon>Pseudomonadati</taxon>
        <taxon>Acidobacteriota</taxon>
        <taxon>Vicinamibacteria</taxon>
        <taxon>Vicinamibacterales</taxon>
        <taxon>Vicinamibacteraceae</taxon>
        <taxon>Luteitalea</taxon>
    </lineage>
</organism>
<dbReference type="AlphaFoldDB" id="A0A143PJJ6"/>
<dbReference type="InterPro" id="IPR028994">
    <property type="entry name" value="Integrin_alpha_N"/>
</dbReference>
<keyword evidence="1" id="KW-0732">Signal</keyword>
<proteinExistence type="predicted"/>
<reference evidence="4" key="2">
    <citation type="submission" date="2016-04" db="EMBL/GenBank/DDBJ databases">
        <title>First Complete Genome Sequence of a Subdivision 6 Acidobacterium.</title>
        <authorList>
            <person name="Huang S."/>
            <person name="Vieira S."/>
            <person name="Bunk B."/>
            <person name="Riedel T."/>
            <person name="Sproeer C."/>
            <person name="Overmann J."/>
        </authorList>
    </citation>
    <scope>NUCLEOTIDE SEQUENCE [LARGE SCALE GENOMIC DNA]</scope>
    <source>
        <strain evidence="4">DSM 100886 HEG_-6_39</strain>
    </source>
</reference>
<dbReference type="InterPro" id="IPR011519">
    <property type="entry name" value="UnbV_ASPIC"/>
</dbReference>
<dbReference type="Gene3D" id="2.130.10.130">
    <property type="entry name" value="Integrin alpha, N-terminal"/>
    <property type="match status" value="2"/>
</dbReference>
<dbReference type="Pfam" id="PF13517">
    <property type="entry name" value="FG-GAP_3"/>
    <property type="match status" value="3"/>
</dbReference>